<evidence type="ECO:0000256" key="4">
    <source>
        <dbReference type="ARBA" id="ARBA00023163"/>
    </source>
</evidence>
<dbReference type="Gene3D" id="1.10.10.10">
    <property type="entry name" value="Winged helix-like DNA-binding domain superfamily/Winged helix DNA-binding domain"/>
    <property type="match status" value="1"/>
</dbReference>
<feature type="domain" description="HTH lysR-type" evidence="5">
    <location>
        <begin position="12"/>
        <end position="69"/>
    </location>
</feature>
<name>A0ABP9F0M0_9GAMM</name>
<organism evidence="6 7">
    <name type="scientific">Ferrimonas pelagia</name>
    <dbReference type="NCBI Taxonomy" id="1177826"/>
    <lineage>
        <taxon>Bacteria</taxon>
        <taxon>Pseudomonadati</taxon>
        <taxon>Pseudomonadota</taxon>
        <taxon>Gammaproteobacteria</taxon>
        <taxon>Alteromonadales</taxon>
        <taxon>Ferrimonadaceae</taxon>
        <taxon>Ferrimonas</taxon>
    </lineage>
</organism>
<comment type="similarity">
    <text evidence="1">Belongs to the LysR transcriptional regulatory family.</text>
</comment>
<dbReference type="PANTHER" id="PTHR30118">
    <property type="entry name" value="HTH-TYPE TRANSCRIPTIONAL REGULATOR LEUO-RELATED"/>
    <property type="match status" value="1"/>
</dbReference>
<dbReference type="SUPFAM" id="SSF53850">
    <property type="entry name" value="Periplasmic binding protein-like II"/>
    <property type="match status" value="1"/>
</dbReference>
<sequence>MAFSMTGIHSKVDLNLFRILLAVAQTGSTGAAAKQLHLTQSAVSHALGRLRQQLDDPLLVRQGRHLVLTPHGRDILPKVQASLEVLAQCHAQQGEFDPTRSDLEFHLGLRDILEAMLLPGLIHTLEQQDSPLRFTSTRVRGTQMEERLRRGALDLAVDLERPVSEQIVSASFRQEPLALLCGQLHPAYDAGHMDVRQYQASHHVLVTLEPTERSYVEQRMTGLQGKRHIRLHCETYFAAAQVAARSALVLTMPRSYGQQLAALLPLKVMPLPFACQPLSVRLYWRRANSEEPSIIWLRQQIAALS</sequence>
<evidence type="ECO:0000259" key="5">
    <source>
        <dbReference type="PROSITE" id="PS50931"/>
    </source>
</evidence>
<dbReference type="InterPro" id="IPR037402">
    <property type="entry name" value="YidZ_PBP2"/>
</dbReference>
<dbReference type="EMBL" id="BAABJZ010000069">
    <property type="protein sequence ID" value="GAA4887071.1"/>
    <property type="molecule type" value="Genomic_DNA"/>
</dbReference>
<evidence type="ECO:0000313" key="6">
    <source>
        <dbReference type="EMBL" id="GAA4887071.1"/>
    </source>
</evidence>
<dbReference type="Pfam" id="PF03466">
    <property type="entry name" value="LysR_substrate"/>
    <property type="match status" value="1"/>
</dbReference>
<keyword evidence="2" id="KW-0805">Transcription regulation</keyword>
<dbReference type="InterPro" id="IPR036388">
    <property type="entry name" value="WH-like_DNA-bd_sf"/>
</dbReference>
<gene>
    <name evidence="6" type="ORF">GCM10023333_20640</name>
</gene>
<dbReference type="Pfam" id="PF00126">
    <property type="entry name" value="HTH_1"/>
    <property type="match status" value="1"/>
</dbReference>
<evidence type="ECO:0000256" key="1">
    <source>
        <dbReference type="ARBA" id="ARBA00009437"/>
    </source>
</evidence>
<dbReference type="InterPro" id="IPR036390">
    <property type="entry name" value="WH_DNA-bd_sf"/>
</dbReference>
<proteinExistence type="inferred from homology"/>
<dbReference type="Proteomes" id="UP001499988">
    <property type="component" value="Unassembled WGS sequence"/>
</dbReference>
<dbReference type="PRINTS" id="PR00039">
    <property type="entry name" value="HTHLYSR"/>
</dbReference>
<evidence type="ECO:0000256" key="2">
    <source>
        <dbReference type="ARBA" id="ARBA00023015"/>
    </source>
</evidence>
<dbReference type="InterPro" id="IPR050389">
    <property type="entry name" value="LysR-type_TF"/>
</dbReference>
<dbReference type="PANTHER" id="PTHR30118:SF15">
    <property type="entry name" value="TRANSCRIPTIONAL REGULATORY PROTEIN"/>
    <property type="match status" value="1"/>
</dbReference>
<keyword evidence="7" id="KW-1185">Reference proteome</keyword>
<dbReference type="InterPro" id="IPR000847">
    <property type="entry name" value="LysR_HTH_N"/>
</dbReference>
<protein>
    <submittedName>
        <fullName evidence="6">LysR family transcriptional regulator</fullName>
    </submittedName>
</protein>
<evidence type="ECO:0000256" key="3">
    <source>
        <dbReference type="ARBA" id="ARBA00023125"/>
    </source>
</evidence>
<dbReference type="Gene3D" id="3.40.190.10">
    <property type="entry name" value="Periplasmic binding protein-like II"/>
    <property type="match status" value="2"/>
</dbReference>
<dbReference type="SUPFAM" id="SSF46785">
    <property type="entry name" value="Winged helix' DNA-binding domain"/>
    <property type="match status" value="1"/>
</dbReference>
<evidence type="ECO:0000313" key="7">
    <source>
        <dbReference type="Proteomes" id="UP001499988"/>
    </source>
</evidence>
<reference evidence="7" key="1">
    <citation type="journal article" date="2019" name="Int. J. Syst. Evol. Microbiol.">
        <title>The Global Catalogue of Microorganisms (GCM) 10K type strain sequencing project: providing services to taxonomists for standard genome sequencing and annotation.</title>
        <authorList>
            <consortium name="The Broad Institute Genomics Platform"/>
            <consortium name="The Broad Institute Genome Sequencing Center for Infectious Disease"/>
            <person name="Wu L."/>
            <person name="Ma J."/>
        </authorList>
    </citation>
    <scope>NUCLEOTIDE SEQUENCE [LARGE SCALE GENOMIC DNA]</scope>
    <source>
        <strain evidence="7">JCM 18401</strain>
    </source>
</reference>
<dbReference type="PROSITE" id="PS50931">
    <property type="entry name" value="HTH_LYSR"/>
    <property type="match status" value="1"/>
</dbReference>
<comment type="caution">
    <text evidence="6">The sequence shown here is derived from an EMBL/GenBank/DDBJ whole genome shotgun (WGS) entry which is preliminary data.</text>
</comment>
<accession>A0ABP9F0M0</accession>
<keyword evidence="3" id="KW-0238">DNA-binding</keyword>
<dbReference type="InterPro" id="IPR005119">
    <property type="entry name" value="LysR_subst-bd"/>
</dbReference>
<dbReference type="CDD" id="cd08417">
    <property type="entry name" value="PBP2_Nitroaromatics_like"/>
    <property type="match status" value="1"/>
</dbReference>
<keyword evidence="4" id="KW-0804">Transcription</keyword>